<protein>
    <recommendedName>
        <fullName evidence="4">Glycerophosphoryl diester phosphodiesterase membrane domain-containing protein</fullName>
    </recommendedName>
</protein>
<dbReference type="AlphaFoldDB" id="A0A839ANK4"/>
<organism evidence="2 3">
    <name type="scientific">Tenacibaculum pelagium</name>
    <dbReference type="NCBI Taxonomy" id="2759527"/>
    <lineage>
        <taxon>Bacteria</taxon>
        <taxon>Pseudomonadati</taxon>
        <taxon>Bacteroidota</taxon>
        <taxon>Flavobacteriia</taxon>
        <taxon>Flavobacteriales</taxon>
        <taxon>Flavobacteriaceae</taxon>
        <taxon>Tenacibaculum</taxon>
    </lineage>
</organism>
<evidence type="ECO:0000256" key="1">
    <source>
        <dbReference type="SAM" id="Phobius"/>
    </source>
</evidence>
<gene>
    <name evidence="2" type="ORF">H3Z83_04350</name>
</gene>
<name>A0A839ANK4_9FLAO</name>
<feature type="transmembrane region" description="Helical" evidence="1">
    <location>
        <begin position="85"/>
        <end position="111"/>
    </location>
</feature>
<dbReference type="Proteomes" id="UP000563906">
    <property type="component" value="Unassembled WGS sequence"/>
</dbReference>
<evidence type="ECO:0008006" key="4">
    <source>
        <dbReference type="Google" id="ProtNLM"/>
    </source>
</evidence>
<keyword evidence="3" id="KW-1185">Reference proteome</keyword>
<accession>A0A839ANK4</accession>
<feature type="transmembrane region" description="Helical" evidence="1">
    <location>
        <begin position="38"/>
        <end position="65"/>
    </location>
</feature>
<comment type="caution">
    <text evidence="2">The sequence shown here is derived from an EMBL/GenBank/DDBJ whole genome shotgun (WGS) entry which is preliminary data.</text>
</comment>
<reference evidence="2 3" key="1">
    <citation type="submission" date="2020-07" db="EMBL/GenBank/DDBJ databases">
        <title>Bacterium isolated from marine sediment.</title>
        <authorList>
            <person name="Shang D."/>
            <person name="Du Z.-J."/>
        </authorList>
    </citation>
    <scope>NUCLEOTIDE SEQUENCE [LARGE SCALE GENOMIC DNA]</scope>
    <source>
        <strain evidence="2 3">S7007</strain>
    </source>
</reference>
<dbReference type="EMBL" id="JACGLS010000001">
    <property type="protein sequence ID" value="MBA6155754.1"/>
    <property type="molecule type" value="Genomic_DNA"/>
</dbReference>
<keyword evidence="1" id="KW-0472">Membrane</keyword>
<feature type="transmembrane region" description="Helical" evidence="1">
    <location>
        <begin position="136"/>
        <end position="156"/>
    </location>
</feature>
<dbReference type="RefSeq" id="WP_182124236.1">
    <property type="nucleotide sequence ID" value="NZ_JACGLS010000001.1"/>
</dbReference>
<evidence type="ECO:0000313" key="3">
    <source>
        <dbReference type="Proteomes" id="UP000563906"/>
    </source>
</evidence>
<keyword evidence="1" id="KW-1133">Transmembrane helix</keyword>
<proteinExistence type="predicted"/>
<sequence length="260" mass="28799">MNKILMLSEKIRNAKHLDFGTIINEIIELFKKVWVQGLLLFLFSILIMLPIIILVYVPLIGAAIMESEGGTLDSEVFTGVFAGASVLYVLLIIVLFLILAAASSALIAGFYRIVQVLDEGNGVTISDFFYFFKTKYLIKLLLLTLITVLIASASALLCYLPLLYTMVPISYFSIIFAFNSEESVTDIVKIGFQLGTKKWGISFAVMLVVGLVVMMLGMLTCGLGNLFLISLSYLPAYVIYKNVIGFEEDAELNLIEKNNI</sequence>
<keyword evidence="1" id="KW-0812">Transmembrane</keyword>
<evidence type="ECO:0000313" key="2">
    <source>
        <dbReference type="EMBL" id="MBA6155754.1"/>
    </source>
</evidence>